<comment type="caution">
    <text evidence="1">The sequence shown here is derived from an EMBL/GenBank/DDBJ whole genome shotgun (WGS) entry which is preliminary data.</text>
</comment>
<protein>
    <recommendedName>
        <fullName evidence="3">YbjN domain-containing protein</fullName>
    </recommendedName>
</protein>
<proteinExistence type="predicted"/>
<organism evidence="1 2">
    <name type="scientific">Sandaracinobacter neustonicus</name>
    <dbReference type="NCBI Taxonomy" id="1715348"/>
    <lineage>
        <taxon>Bacteria</taxon>
        <taxon>Pseudomonadati</taxon>
        <taxon>Pseudomonadota</taxon>
        <taxon>Alphaproteobacteria</taxon>
        <taxon>Sphingomonadales</taxon>
        <taxon>Sphingosinicellaceae</taxon>
        <taxon>Sandaracinobacter</taxon>
    </lineage>
</organism>
<dbReference type="CDD" id="cd17033">
    <property type="entry name" value="DR1245-like"/>
    <property type="match status" value="1"/>
</dbReference>
<sequence>MTSLQFDMGADPQPPIDTLEHYFSSHNWAFERDGDEEIVTTVKGSWSDYELRALWREEDRVLQFIALTGINAGASRTDAETRANLFETLALVNEQLWIGHFEQWSADGALLFRHAVLLDGPDDAALSMPQAHALVDAAIDECERYYPVFQFVLWGGKGPREALAAAMVETEGEA</sequence>
<accession>A0A501XDT6</accession>
<dbReference type="InterPro" id="IPR019660">
    <property type="entry name" value="Put_sensory_transdc_reg_YbjN"/>
</dbReference>
<keyword evidence="2" id="KW-1185">Reference proteome</keyword>
<dbReference type="EMBL" id="VFSU01000034">
    <property type="protein sequence ID" value="TPE58656.1"/>
    <property type="molecule type" value="Genomic_DNA"/>
</dbReference>
<evidence type="ECO:0000313" key="1">
    <source>
        <dbReference type="EMBL" id="TPE58656.1"/>
    </source>
</evidence>
<gene>
    <name evidence="1" type="ORF">FJQ54_16530</name>
</gene>
<dbReference type="Proteomes" id="UP000319897">
    <property type="component" value="Unassembled WGS sequence"/>
</dbReference>
<name>A0A501XDT6_9SPHN</name>
<evidence type="ECO:0000313" key="2">
    <source>
        <dbReference type="Proteomes" id="UP000319897"/>
    </source>
</evidence>
<evidence type="ECO:0008006" key="3">
    <source>
        <dbReference type="Google" id="ProtNLM"/>
    </source>
</evidence>
<dbReference type="Pfam" id="PF10722">
    <property type="entry name" value="YbjN"/>
    <property type="match status" value="1"/>
</dbReference>
<dbReference type="OrthoDB" id="9792176at2"/>
<dbReference type="AlphaFoldDB" id="A0A501XDT6"/>
<reference evidence="1 2" key="1">
    <citation type="submission" date="2019-06" db="EMBL/GenBank/DDBJ databases">
        <authorList>
            <person name="Lee I."/>
            <person name="Jang G.I."/>
            <person name="Hwang C.Y."/>
        </authorList>
    </citation>
    <scope>NUCLEOTIDE SEQUENCE [LARGE SCALE GENOMIC DNA]</scope>
    <source>
        <strain evidence="1 2">PAMC 28131</strain>
    </source>
</reference>
<dbReference type="RefSeq" id="WP_140929508.1">
    <property type="nucleotide sequence ID" value="NZ_VFSU01000034.1"/>
</dbReference>